<keyword evidence="2" id="KW-0812">Transmembrane</keyword>
<dbReference type="Pfam" id="PF08376">
    <property type="entry name" value="NIT"/>
    <property type="match status" value="1"/>
</dbReference>
<keyword evidence="5" id="KW-1185">Reference proteome</keyword>
<name>A0A5B7DCH1_PORTR</name>
<dbReference type="AlphaFoldDB" id="A0A5B7DCH1"/>
<dbReference type="EMBL" id="VSRR010000728">
    <property type="protein sequence ID" value="MPC18993.1"/>
    <property type="molecule type" value="Genomic_DNA"/>
</dbReference>
<organism evidence="4 5">
    <name type="scientific">Portunus trituberculatus</name>
    <name type="common">Swimming crab</name>
    <name type="synonym">Neptunus trituberculatus</name>
    <dbReference type="NCBI Taxonomy" id="210409"/>
    <lineage>
        <taxon>Eukaryota</taxon>
        <taxon>Metazoa</taxon>
        <taxon>Ecdysozoa</taxon>
        <taxon>Arthropoda</taxon>
        <taxon>Crustacea</taxon>
        <taxon>Multicrustacea</taxon>
        <taxon>Malacostraca</taxon>
        <taxon>Eumalacostraca</taxon>
        <taxon>Eucarida</taxon>
        <taxon>Decapoda</taxon>
        <taxon>Pleocyemata</taxon>
        <taxon>Brachyura</taxon>
        <taxon>Eubrachyura</taxon>
        <taxon>Portunoidea</taxon>
        <taxon>Portunidae</taxon>
        <taxon>Portuninae</taxon>
        <taxon>Portunus</taxon>
    </lineage>
</organism>
<comment type="caution">
    <text evidence="4">The sequence shown here is derived from an EMBL/GenBank/DDBJ whole genome shotgun (WGS) entry which is preliminary data.</text>
</comment>
<evidence type="ECO:0000259" key="3">
    <source>
        <dbReference type="Pfam" id="PF08376"/>
    </source>
</evidence>
<feature type="region of interest" description="Disordered" evidence="1">
    <location>
        <begin position="1"/>
        <end position="40"/>
    </location>
</feature>
<dbReference type="InterPro" id="IPR013587">
    <property type="entry name" value="Nitrate/nitrite_sensing"/>
</dbReference>
<keyword evidence="2" id="KW-1133">Transmembrane helix</keyword>
<keyword evidence="2" id="KW-0472">Membrane</keyword>
<dbReference type="Proteomes" id="UP000324222">
    <property type="component" value="Unassembled WGS sequence"/>
</dbReference>
<evidence type="ECO:0000313" key="5">
    <source>
        <dbReference type="Proteomes" id="UP000324222"/>
    </source>
</evidence>
<evidence type="ECO:0000256" key="1">
    <source>
        <dbReference type="SAM" id="MobiDB-lite"/>
    </source>
</evidence>
<accession>A0A5B7DCH1</accession>
<reference evidence="4 5" key="1">
    <citation type="submission" date="2019-05" db="EMBL/GenBank/DDBJ databases">
        <title>Another draft genome of Portunus trituberculatus and its Hox gene families provides insights of decapod evolution.</title>
        <authorList>
            <person name="Jeong J.-H."/>
            <person name="Song I."/>
            <person name="Kim S."/>
            <person name="Choi T."/>
            <person name="Kim D."/>
            <person name="Ryu S."/>
            <person name="Kim W."/>
        </authorList>
    </citation>
    <scope>NUCLEOTIDE SEQUENCE [LARGE SCALE GENOMIC DNA]</scope>
    <source>
        <tissue evidence="4">Muscle</tissue>
    </source>
</reference>
<feature type="domain" description="Nitrate/nitrite sensing protein" evidence="3">
    <location>
        <begin position="122"/>
        <end position="276"/>
    </location>
</feature>
<proteinExistence type="predicted"/>
<feature type="transmembrane region" description="Helical" evidence="2">
    <location>
        <begin position="72"/>
        <end position="90"/>
    </location>
</feature>
<evidence type="ECO:0000256" key="2">
    <source>
        <dbReference type="SAM" id="Phobius"/>
    </source>
</evidence>
<sequence length="301" mass="34337">MGEVRKNKVGPRTSQEQDSGGVRRGPGSPVRPPPTLRRSSLISFEGDDENSRVEVKTGCCGLDPTTGRGKQIHLLQILLLPFIPILALIIQNSINMVTVLEYQYDMQETIDQVQISTGLGNVTEALQSERAEIAFYLFTNDSVIRGNLTEHFKYTNMLLDDLIWPVFRQEHELFNNKILFRIRLDDFRDKITKFDTPSVEGGIAFYNKANYIFLDQLTSEINEKDAAGVWRPLLAYKNIIRAIEHLGISMVFGLQYFGRGALNQKSYIAFVTNDALGYDFLNTSQNFEFWITDRWARPGQK</sequence>
<gene>
    <name evidence="4" type="ORF">E2C01_011896</name>
</gene>
<protein>
    <recommendedName>
        <fullName evidence="3">Nitrate/nitrite sensing protein domain-containing protein</fullName>
    </recommendedName>
</protein>
<dbReference type="OrthoDB" id="1890790at2759"/>
<evidence type="ECO:0000313" key="4">
    <source>
        <dbReference type="EMBL" id="MPC18993.1"/>
    </source>
</evidence>